<protein>
    <submittedName>
        <fullName evidence="8">Radical SAM protein</fullName>
    </submittedName>
</protein>
<dbReference type="GO" id="GO:0003824">
    <property type="term" value="F:catalytic activity"/>
    <property type="evidence" value="ECO:0007669"/>
    <property type="project" value="InterPro"/>
</dbReference>
<dbReference type="Gene3D" id="3.20.20.70">
    <property type="entry name" value="Aldolase class I"/>
    <property type="match status" value="1"/>
</dbReference>
<dbReference type="PANTHER" id="PTHR30352">
    <property type="entry name" value="PYRUVATE FORMATE-LYASE-ACTIVATING ENZYME"/>
    <property type="match status" value="1"/>
</dbReference>
<dbReference type="RefSeq" id="WP_020645971.1">
    <property type="nucleotide sequence ID" value="NZ_QHHU01000028.1"/>
</dbReference>
<dbReference type="SFLD" id="SFLDS00029">
    <property type="entry name" value="Radical_SAM"/>
    <property type="match status" value="1"/>
</dbReference>
<accession>A0A428WI70</accession>
<evidence type="ECO:0000313" key="9">
    <source>
        <dbReference type="Proteomes" id="UP000286716"/>
    </source>
</evidence>
<keyword evidence="4 6" id="KW-0408">Iron</keyword>
<proteinExistence type="predicted"/>
<dbReference type="InterPro" id="IPR034457">
    <property type="entry name" value="Organic_radical-activating"/>
</dbReference>
<evidence type="ECO:0000259" key="7">
    <source>
        <dbReference type="SMART" id="SM00729"/>
    </source>
</evidence>
<gene>
    <name evidence="8" type="ORF">DMA12_21165</name>
</gene>
<keyword evidence="1" id="KW-0004">4Fe-4S</keyword>
<evidence type="ECO:0000256" key="1">
    <source>
        <dbReference type="ARBA" id="ARBA00022485"/>
    </source>
</evidence>
<evidence type="ECO:0000256" key="5">
    <source>
        <dbReference type="ARBA" id="ARBA00023014"/>
    </source>
</evidence>
<dbReference type="SUPFAM" id="SSF102114">
    <property type="entry name" value="Radical SAM enzymes"/>
    <property type="match status" value="1"/>
</dbReference>
<evidence type="ECO:0000256" key="4">
    <source>
        <dbReference type="ARBA" id="ARBA00023004"/>
    </source>
</evidence>
<dbReference type="InterPro" id="IPR016431">
    <property type="entry name" value="Pyrv-formate_lyase-activ_prd"/>
</dbReference>
<evidence type="ECO:0000256" key="6">
    <source>
        <dbReference type="PIRSR" id="PIRSR004869-50"/>
    </source>
</evidence>
<dbReference type="Pfam" id="PF04055">
    <property type="entry name" value="Radical_SAM"/>
    <property type="match status" value="1"/>
</dbReference>
<comment type="caution">
    <text evidence="8">The sequence shown here is derived from an EMBL/GenBank/DDBJ whole genome shotgun (WGS) entry which is preliminary data.</text>
</comment>
<dbReference type="CDD" id="cd01335">
    <property type="entry name" value="Radical_SAM"/>
    <property type="match status" value="1"/>
</dbReference>
<feature type="binding site" evidence="6">
    <location>
        <position position="89"/>
    </location>
    <ligand>
        <name>[4Fe-4S] cluster</name>
        <dbReference type="ChEBI" id="CHEBI:49883"/>
        <note>4Fe-4S-S-AdoMet</note>
    </ligand>
</feature>
<dbReference type="SFLD" id="SFLDG01101">
    <property type="entry name" value="Uncharacterised_Radical_SAM_Su"/>
    <property type="match status" value="1"/>
</dbReference>
<dbReference type="InterPro" id="IPR007197">
    <property type="entry name" value="rSAM"/>
</dbReference>
<dbReference type="AlphaFoldDB" id="A0A428WI70"/>
<reference evidence="8 9" key="1">
    <citation type="submission" date="2018-05" db="EMBL/GenBank/DDBJ databases">
        <title>Evolution of GPA BGCs.</title>
        <authorList>
            <person name="Waglechner N."/>
            <person name="Wright G.D."/>
        </authorList>
    </citation>
    <scope>NUCLEOTIDE SEQUENCE [LARGE SCALE GENOMIC DNA]</scope>
    <source>
        <strain evidence="8 9">DSM 5908</strain>
    </source>
</reference>
<keyword evidence="2 6" id="KW-0949">S-adenosyl-L-methionine</keyword>
<sequence length="347" mass="36784">MDWRPALLFEPSGSRLKCTLCPIGCALADGQTGACKVRRRTGHGGETATFATSVRHRDVIERKPFYHFRPGSETLTVAAPGCSFRCDYCINFRLSQFGRDEQAEWQAEPVDAGELAREAAAAGAAVAFSYTEPSLALELTLAVAEAGAPLGVDVVWKSNGYLTEEAVRLVGPALAAVNIDVKGSDDARHRELTGAPVRPVFAALGLFRELGVWAEVSTPLIPGVSSAPADLAAIAREIAAVDPDVPWHLLRYTPTYRRSGDRPTAPEALAEAVKIGRDAGLKHVYVERALGEAGRTTSCPSCGTAVVERAVWGAVRSHLSGGACPACGTTVAGRWKSAGHPETVRGR</sequence>
<organism evidence="8 9">
    <name type="scientific">Amycolatopsis balhimycina DSM 5908</name>
    <dbReference type="NCBI Taxonomy" id="1081091"/>
    <lineage>
        <taxon>Bacteria</taxon>
        <taxon>Bacillati</taxon>
        <taxon>Actinomycetota</taxon>
        <taxon>Actinomycetes</taxon>
        <taxon>Pseudonocardiales</taxon>
        <taxon>Pseudonocardiaceae</taxon>
        <taxon>Amycolatopsis</taxon>
    </lineage>
</organism>
<feature type="domain" description="Elp3/MiaA/NifB-like radical SAM core" evidence="7">
    <location>
        <begin position="72"/>
        <end position="274"/>
    </location>
</feature>
<feature type="binding site" evidence="6">
    <location>
        <position position="86"/>
    </location>
    <ligand>
        <name>[4Fe-4S] cluster</name>
        <dbReference type="ChEBI" id="CHEBI:49883"/>
        <note>4Fe-4S-S-AdoMet</note>
    </ligand>
</feature>
<dbReference type="OrthoDB" id="9778883at2"/>
<dbReference type="SMART" id="SM00729">
    <property type="entry name" value="Elp3"/>
    <property type="match status" value="1"/>
</dbReference>
<dbReference type="GO" id="GO:0051539">
    <property type="term" value="F:4 iron, 4 sulfur cluster binding"/>
    <property type="evidence" value="ECO:0007669"/>
    <property type="project" value="UniProtKB-KW"/>
</dbReference>
<dbReference type="InterPro" id="IPR013785">
    <property type="entry name" value="Aldolase_TIM"/>
</dbReference>
<dbReference type="EMBL" id="QHHU01000028">
    <property type="protein sequence ID" value="RSM42732.1"/>
    <property type="molecule type" value="Genomic_DNA"/>
</dbReference>
<dbReference type="InterPro" id="IPR006638">
    <property type="entry name" value="Elp3/MiaA/NifB-like_rSAM"/>
</dbReference>
<evidence type="ECO:0000313" key="8">
    <source>
        <dbReference type="EMBL" id="RSM42732.1"/>
    </source>
</evidence>
<dbReference type="PANTHER" id="PTHR30352:SF5">
    <property type="entry name" value="PYRUVATE FORMATE-LYASE 1-ACTIVATING ENZYME"/>
    <property type="match status" value="1"/>
</dbReference>
<keyword evidence="3 6" id="KW-0479">Metal-binding</keyword>
<dbReference type="InterPro" id="IPR027596">
    <property type="entry name" value="AmmeMemoSam_rS"/>
</dbReference>
<dbReference type="Proteomes" id="UP000286716">
    <property type="component" value="Unassembled WGS sequence"/>
</dbReference>
<evidence type="ECO:0000256" key="2">
    <source>
        <dbReference type="ARBA" id="ARBA00022691"/>
    </source>
</evidence>
<dbReference type="InterPro" id="IPR058240">
    <property type="entry name" value="rSAM_sf"/>
</dbReference>
<evidence type="ECO:0000256" key="3">
    <source>
        <dbReference type="ARBA" id="ARBA00022723"/>
    </source>
</evidence>
<keyword evidence="5 6" id="KW-0411">Iron-sulfur</keyword>
<keyword evidence="9" id="KW-1185">Reference proteome</keyword>
<dbReference type="PIRSF" id="PIRSF004869">
    <property type="entry name" value="PflX_prd"/>
    <property type="match status" value="1"/>
</dbReference>
<name>A0A428WI70_AMYBA</name>
<feature type="binding site" evidence="6">
    <location>
        <position position="82"/>
    </location>
    <ligand>
        <name>[4Fe-4S] cluster</name>
        <dbReference type="ChEBI" id="CHEBI:49883"/>
        <note>4Fe-4S-S-AdoMet</note>
    </ligand>
</feature>
<dbReference type="GO" id="GO:0046872">
    <property type="term" value="F:metal ion binding"/>
    <property type="evidence" value="ECO:0007669"/>
    <property type="project" value="UniProtKB-KW"/>
</dbReference>
<comment type="cofactor">
    <cofactor evidence="6">
        <name>[4Fe-4S] cluster</name>
        <dbReference type="ChEBI" id="CHEBI:49883"/>
    </cofactor>
    <text evidence="6">Binds 1 [4Fe-4S] cluster. The cluster is coordinated with 3 cysteines and an exchangeable S-adenosyl-L-methionine.</text>
</comment>